<feature type="compositionally biased region" description="Low complexity" evidence="1">
    <location>
        <begin position="136"/>
        <end position="145"/>
    </location>
</feature>
<feature type="non-terminal residue" evidence="2">
    <location>
        <position position="1"/>
    </location>
</feature>
<dbReference type="AlphaFoldDB" id="A0A9N9HF59"/>
<proteinExistence type="predicted"/>
<feature type="compositionally biased region" description="Acidic residues" evidence="1">
    <location>
        <begin position="152"/>
        <end position="161"/>
    </location>
</feature>
<reference evidence="2" key="1">
    <citation type="submission" date="2021-06" db="EMBL/GenBank/DDBJ databases">
        <authorList>
            <person name="Kallberg Y."/>
            <person name="Tangrot J."/>
            <person name="Rosling A."/>
        </authorList>
    </citation>
    <scope>NUCLEOTIDE SEQUENCE</scope>
    <source>
        <strain evidence="2">87-6 pot B 2015</strain>
    </source>
</reference>
<dbReference type="Proteomes" id="UP000789375">
    <property type="component" value="Unassembled WGS sequence"/>
</dbReference>
<dbReference type="EMBL" id="CAJVPP010006669">
    <property type="protein sequence ID" value="CAG8680585.1"/>
    <property type="molecule type" value="Genomic_DNA"/>
</dbReference>
<name>A0A9N9HF59_FUNMO</name>
<gene>
    <name evidence="2" type="ORF">FMOSSE_LOCUS12867</name>
</gene>
<evidence type="ECO:0000313" key="2">
    <source>
        <dbReference type="EMBL" id="CAG8680585.1"/>
    </source>
</evidence>
<evidence type="ECO:0000256" key="1">
    <source>
        <dbReference type="SAM" id="MobiDB-lite"/>
    </source>
</evidence>
<keyword evidence="3" id="KW-1185">Reference proteome</keyword>
<organism evidence="2 3">
    <name type="scientific">Funneliformis mosseae</name>
    <name type="common">Endomycorrhizal fungus</name>
    <name type="synonym">Glomus mosseae</name>
    <dbReference type="NCBI Taxonomy" id="27381"/>
    <lineage>
        <taxon>Eukaryota</taxon>
        <taxon>Fungi</taxon>
        <taxon>Fungi incertae sedis</taxon>
        <taxon>Mucoromycota</taxon>
        <taxon>Glomeromycotina</taxon>
        <taxon>Glomeromycetes</taxon>
        <taxon>Glomerales</taxon>
        <taxon>Glomeraceae</taxon>
        <taxon>Funneliformis</taxon>
    </lineage>
</organism>
<protein>
    <submittedName>
        <fullName evidence="2">1611_t:CDS:1</fullName>
    </submittedName>
</protein>
<sequence>SQQQSIKTNKLSALLIGDSIIQKMLASLISISNKSKAMITGFSSTSSTLSQFPEITDIGGIKRKKSETFGDSSTKLILMFFDLTYDQVEIVSLKVQERINKWDFDPILKYKESSENDMMNYNSITENNNKEFADFNNQSNSSEEGNNQDEKDSSDDSNDTE</sequence>
<comment type="caution">
    <text evidence="2">The sequence shown here is derived from an EMBL/GenBank/DDBJ whole genome shotgun (WGS) entry which is preliminary data.</text>
</comment>
<accession>A0A9N9HF59</accession>
<evidence type="ECO:0000313" key="3">
    <source>
        <dbReference type="Proteomes" id="UP000789375"/>
    </source>
</evidence>
<feature type="region of interest" description="Disordered" evidence="1">
    <location>
        <begin position="124"/>
        <end position="161"/>
    </location>
</feature>